<reference evidence="2" key="1">
    <citation type="submission" date="2020-04" db="EMBL/GenBank/DDBJ databases">
        <authorList>
            <person name="Chiriac C."/>
            <person name="Salcher M."/>
            <person name="Ghai R."/>
            <person name="Kavagutti S V."/>
        </authorList>
    </citation>
    <scope>NUCLEOTIDE SEQUENCE</scope>
</reference>
<evidence type="ECO:0000256" key="1">
    <source>
        <dbReference type="SAM" id="MobiDB-lite"/>
    </source>
</evidence>
<accession>A0A6J5P9X6</accession>
<organism evidence="2">
    <name type="scientific">uncultured Caudovirales phage</name>
    <dbReference type="NCBI Taxonomy" id="2100421"/>
    <lineage>
        <taxon>Viruses</taxon>
        <taxon>Duplodnaviria</taxon>
        <taxon>Heunggongvirae</taxon>
        <taxon>Uroviricota</taxon>
        <taxon>Caudoviricetes</taxon>
        <taxon>Peduoviridae</taxon>
        <taxon>Maltschvirus</taxon>
        <taxon>Maltschvirus maltsch</taxon>
    </lineage>
</organism>
<feature type="region of interest" description="Disordered" evidence="1">
    <location>
        <begin position="23"/>
        <end position="43"/>
    </location>
</feature>
<sequence>MVAAAVIGSAVIGGVVQADAAGKASSRQVDAANRSTEASARADELNRAELARQDELNRAETTRQYELNRADTLRQLEQNRADAAPYREAGYDALAQQRAGLQVGGDFNRDFTLADFAKDPGYQFRMDEGARGLEGSAAARGGLLSGSTLKALTQYGQNYASGEFNSAYSRFNSDRDRRFSRLASVAGNGQTVTANIAGMGTAATADIANMGTAATAANNQSRANTTNGINQSRTVATENANQSRITSADATAAGIMGTANAFSGALSGGVNGYMSLSMLNRMYPQSAVAAPSFSSMGTPTLTSGNFIPAA</sequence>
<name>A0A6J5P9X6_9CAUD</name>
<protein>
    <submittedName>
        <fullName evidence="2">Uncharacterized protein</fullName>
    </submittedName>
</protein>
<feature type="compositionally biased region" description="Polar residues" evidence="1">
    <location>
        <begin position="220"/>
        <end position="243"/>
    </location>
</feature>
<feature type="compositionally biased region" description="Polar residues" evidence="1">
    <location>
        <begin position="25"/>
        <end position="38"/>
    </location>
</feature>
<feature type="region of interest" description="Disordered" evidence="1">
    <location>
        <begin position="218"/>
        <end position="243"/>
    </location>
</feature>
<evidence type="ECO:0000313" key="2">
    <source>
        <dbReference type="EMBL" id="CAB4168699.1"/>
    </source>
</evidence>
<gene>
    <name evidence="2" type="ORF">UFOVP580_18</name>
</gene>
<proteinExistence type="predicted"/>
<dbReference type="EMBL" id="LR796832">
    <property type="protein sequence ID" value="CAB4168699.1"/>
    <property type="molecule type" value="Genomic_DNA"/>
</dbReference>